<dbReference type="Proteomes" id="UP000281431">
    <property type="component" value="Unassembled WGS sequence"/>
</dbReference>
<reference evidence="2 3" key="1">
    <citation type="submission" date="2018-10" db="EMBL/GenBank/DDBJ databases">
        <title>Natrarchaeobius chitinivorans gen. nov., sp. nov., and Natrarchaeobius haloalkaliphilus sp. nov., alkaliphilic, chitin-utilizing haloarchaea from hypersaline alkaline lakes.</title>
        <authorList>
            <person name="Sorokin D.Y."/>
            <person name="Elcheninov A.G."/>
            <person name="Kostrikina N.A."/>
            <person name="Bale N.J."/>
            <person name="Sinninghe Damste J.S."/>
            <person name="Khijniak T.V."/>
            <person name="Kublanov I.V."/>
            <person name="Toshchakov S.V."/>
        </authorList>
    </citation>
    <scope>NUCLEOTIDE SEQUENCE [LARGE SCALE GENOMIC DNA]</scope>
    <source>
        <strain evidence="2 3">AArcht7</strain>
    </source>
</reference>
<proteinExistence type="predicted"/>
<dbReference type="AlphaFoldDB" id="A0A3N6PN23"/>
<organism evidence="2 3">
    <name type="scientific">Natrarchaeobius chitinivorans</name>
    <dbReference type="NCBI Taxonomy" id="1679083"/>
    <lineage>
        <taxon>Archaea</taxon>
        <taxon>Methanobacteriati</taxon>
        <taxon>Methanobacteriota</taxon>
        <taxon>Stenosarchaea group</taxon>
        <taxon>Halobacteria</taxon>
        <taxon>Halobacteriales</taxon>
        <taxon>Natrialbaceae</taxon>
        <taxon>Natrarchaeobius</taxon>
    </lineage>
</organism>
<accession>A0A3N6PN23</accession>
<sequence>MGRRYELPSSPFERLRQRVRSALEETRETAGLSRADSGNGSERSDGGGESSGNLFHCSTCGSVYIASEKRVCAKCDQQVEQVSSTFTHQRGAD</sequence>
<feature type="compositionally biased region" description="Basic and acidic residues" evidence="1">
    <location>
        <begin position="13"/>
        <end position="28"/>
    </location>
</feature>
<name>A0A3N6PN23_NATCH</name>
<evidence type="ECO:0000256" key="1">
    <source>
        <dbReference type="SAM" id="MobiDB-lite"/>
    </source>
</evidence>
<dbReference type="EMBL" id="REFZ01000006">
    <property type="protein sequence ID" value="RQH00476.1"/>
    <property type="molecule type" value="Genomic_DNA"/>
</dbReference>
<comment type="caution">
    <text evidence="2">The sequence shown here is derived from an EMBL/GenBank/DDBJ whole genome shotgun (WGS) entry which is preliminary data.</text>
</comment>
<dbReference type="OrthoDB" id="185851at2157"/>
<protein>
    <submittedName>
        <fullName evidence="2">Uncharacterized protein</fullName>
    </submittedName>
</protein>
<evidence type="ECO:0000313" key="2">
    <source>
        <dbReference type="EMBL" id="RQH00476.1"/>
    </source>
</evidence>
<gene>
    <name evidence="2" type="ORF">EA472_11590</name>
</gene>
<keyword evidence="3" id="KW-1185">Reference proteome</keyword>
<evidence type="ECO:0000313" key="3">
    <source>
        <dbReference type="Proteomes" id="UP000281431"/>
    </source>
</evidence>
<feature type="region of interest" description="Disordered" evidence="1">
    <location>
        <begin position="1"/>
        <end position="53"/>
    </location>
</feature>